<evidence type="ECO:0000259" key="2">
    <source>
        <dbReference type="Pfam" id="PF13200"/>
    </source>
</evidence>
<dbReference type="InterPro" id="IPR017853">
    <property type="entry name" value="GH"/>
</dbReference>
<dbReference type="Gene3D" id="3.20.20.80">
    <property type="entry name" value="Glycosidases"/>
    <property type="match status" value="1"/>
</dbReference>
<organism evidence="3 4">
    <name type="scientific">Eremococcus coleocola ACS-139-V-Col8</name>
    <dbReference type="NCBI Taxonomy" id="908337"/>
    <lineage>
        <taxon>Bacteria</taxon>
        <taxon>Bacillati</taxon>
        <taxon>Bacillota</taxon>
        <taxon>Bacilli</taxon>
        <taxon>Lactobacillales</taxon>
        <taxon>Aerococcaceae</taxon>
        <taxon>Eremococcus</taxon>
    </lineage>
</organism>
<keyword evidence="1" id="KW-0732">Signal</keyword>
<evidence type="ECO:0000256" key="1">
    <source>
        <dbReference type="SAM" id="SignalP"/>
    </source>
</evidence>
<dbReference type="Pfam" id="PF13200">
    <property type="entry name" value="DUF4015"/>
    <property type="match status" value="1"/>
</dbReference>
<dbReference type="Proteomes" id="UP000005990">
    <property type="component" value="Unassembled WGS sequence"/>
</dbReference>
<accession>E4KLT2</accession>
<reference evidence="3 4" key="1">
    <citation type="submission" date="2010-10" db="EMBL/GenBank/DDBJ databases">
        <authorList>
            <person name="Durkin A.S."/>
            <person name="Madupu R."/>
            <person name="Torralba M."/>
            <person name="Gillis M."/>
            <person name="Methe B."/>
            <person name="Sutton G."/>
            <person name="Nelson K.E."/>
        </authorList>
    </citation>
    <scope>NUCLEOTIDE SEQUENCE [LARGE SCALE GENOMIC DNA]</scope>
    <source>
        <strain evidence="3 4">ACS-139-V-Col8</strain>
    </source>
</reference>
<dbReference type="InterPro" id="IPR025275">
    <property type="entry name" value="DUF4015"/>
</dbReference>
<dbReference type="PROSITE" id="PS51257">
    <property type="entry name" value="PROKAR_LIPOPROTEIN"/>
    <property type="match status" value="1"/>
</dbReference>
<keyword evidence="4" id="KW-1185">Reference proteome</keyword>
<dbReference type="SUPFAM" id="SSF51445">
    <property type="entry name" value="(Trans)glycosidases"/>
    <property type="match status" value="1"/>
</dbReference>
<protein>
    <recommendedName>
        <fullName evidence="2">DUF4015 domain-containing protein</fullName>
    </recommendedName>
</protein>
<evidence type="ECO:0000313" key="3">
    <source>
        <dbReference type="EMBL" id="EFR32028.1"/>
    </source>
</evidence>
<dbReference type="eggNOG" id="COG1306">
    <property type="taxonomic scope" value="Bacteria"/>
</dbReference>
<proteinExistence type="predicted"/>
<dbReference type="AlphaFoldDB" id="E4KLT2"/>
<dbReference type="STRING" id="908337.HMPREF9257_0914"/>
<dbReference type="RefSeq" id="WP_006417511.1">
    <property type="nucleotide sequence ID" value="NZ_AENN01000001.1"/>
</dbReference>
<comment type="caution">
    <text evidence="3">The sequence shown here is derived from an EMBL/GenBank/DDBJ whole genome shotgun (WGS) entry which is preliminary data.</text>
</comment>
<gene>
    <name evidence="3" type="ORF">HMPREF9257_0914</name>
</gene>
<feature type="signal peptide" evidence="1">
    <location>
        <begin position="1"/>
        <end position="28"/>
    </location>
</feature>
<sequence length="475" mass="53828">MLNKNKYNSYFKILFLLLVCIFSLTACKSKTQEVSNQTVNLPQVSYKYDQDQVVDFKNRLITEDTARYEGLILSGKPFLVKPDTLPSSLFYDSGIHIDYPEDGVRGLYISGELIGDPNYVNYIINYIDNTDLNTVVVDFKDDYGQIIPANDSTDPLVQASTISSVDYKSILKQFEAHKIYPIARITSFKDNMLAENHPEFSFVDPNTNAVWQDANGASFINPFMPEVQNYVINVAKEAAKMGFKDIQFDYVRFPEGFFEIADTLQYELGDYASFVSDDPDKSGNERTRAINNFLNLASESLAPYGVNISADVFGYTTVAGDTYDVRGIGQNIGQIAENVDVVSAMIYPSHWGNGFFGLDYPDLYPYEVVDNYMYSEKMVFQNVQNKVTSRPWLQDFTDYSKPEGSFQVYGSEQVQAQINALAMNDIREYLLWNASGEYSTGVDYKVEKNKFGEVHVDQVPILDAYDETVTYSDNN</sequence>
<feature type="domain" description="DUF4015" evidence="2">
    <location>
        <begin position="106"/>
        <end position="438"/>
    </location>
</feature>
<dbReference type="OrthoDB" id="9774125at2"/>
<feature type="chain" id="PRO_5038739286" description="DUF4015 domain-containing protein" evidence="1">
    <location>
        <begin position="29"/>
        <end position="475"/>
    </location>
</feature>
<dbReference type="EMBL" id="AENN01000001">
    <property type="protein sequence ID" value="EFR32028.1"/>
    <property type="molecule type" value="Genomic_DNA"/>
</dbReference>
<name>E4KLT2_9LACT</name>
<evidence type="ECO:0000313" key="4">
    <source>
        <dbReference type="Proteomes" id="UP000005990"/>
    </source>
</evidence>